<organism evidence="2 3">
    <name type="scientific">Saguinus oedipus</name>
    <name type="common">Cotton-top tamarin</name>
    <name type="synonym">Oedipomidas oedipus</name>
    <dbReference type="NCBI Taxonomy" id="9490"/>
    <lineage>
        <taxon>Eukaryota</taxon>
        <taxon>Metazoa</taxon>
        <taxon>Chordata</taxon>
        <taxon>Craniata</taxon>
        <taxon>Vertebrata</taxon>
        <taxon>Euteleostomi</taxon>
        <taxon>Mammalia</taxon>
        <taxon>Eutheria</taxon>
        <taxon>Euarchontoglires</taxon>
        <taxon>Primates</taxon>
        <taxon>Haplorrhini</taxon>
        <taxon>Platyrrhini</taxon>
        <taxon>Cebidae</taxon>
        <taxon>Callitrichinae</taxon>
        <taxon>Saguinus</taxon>
    </lineage>
</organism>
<evidence type="ECO:0000256" key="1">
    <source>
        <dbReference type="SAM" id="MobiDB-lite"/>
    </source>
</evidence>
<sequence>MEEAEPRDDRDPDSPRFGGGGCTDAARIPPPGRGDRAGPGQEEGRGGAGRGGAGRGGASLGGEPPSLRPAPSPFLCAACCPGLEPPEDGVTGGSATSTPNSPPPAGAGPEWKTMGTGGA</sequence>
<dbReference type="Proteomes" id="UP001266305">
    <property type="component" value="Unassembled WGS sequence"/>
</dbReference>
<evidence type="ECO:0000313" key="3">
    <source>
        <dbReference type="Proteomes" id="UP001266305"/>
    </source>
</evidence>
<protein>
    <submittedName>
        <fullName evidence="2">Uncharacterized protein</fullName>
    </submittedName>
</protein>
<accession>A0ABQ9TRE0</accession>
<feature type="region of interest" description="Disordered" evidence="1">
    <location>
        <begin position="1"/>
        <end position="119"/>
    </location>
</feature>
<dbReference type="EMBL" id="JASSZA010000019">
    <property type="protein sequence ID" value="KAK2086963.1"/>
    <property type="molecule type" value="Genomic_DNA"/>
</dbReference>
<evidence type="ECO:0000313" key="2">
    <source>
        <dbReference type="EMBL" id="KAK2086963.1"/>
    </source>
</evidence>
<name>A0ABQ9TRE0_SAGOE</name>
<gene>
    <name evidence="2" type="ORF">P7K49_032870</name>
</gene>
<reference evidence="2 3" key="1">
    <citation type="submission" date="2023-05" db="EMBL/GenBank/DDBJ databases">
        <title>B98-5 Cell Line De Novo Hybrid Assembly: An Optical Mapping Approach.</title>
        <authorList>
            <person name="Kananen K."/>
            <person name="Auerbach J.A."/>
            <person name="Kautto E."/>
            <person name="Blachly J.S."/>
        </authorList>
    </citation>
    <scope>NUCLEOTIDE SEQUENCE [LARGE SCALE GENOMIC DNA]</scope>
    <source>
        <strain evidence="2">B95-8</strain>
        <tissue evidence="2">Cell line</tissue>
    </source>
</reference>
<comment type="caution">
    <text evidence="2">The sequence shown here is derived from an EMBL/GenBank/DDBJ whole genome shotgun (WGS) entry which is preliminary data.</text>
</comment>
<proteinExistence type="predicted"/>
<keyword evidence="3" id="KW-1185">Reference proteome</keyword>
<feature type="compositionally biased region" description="Gly residues" evidence="1">
    <location>
        <begin position="46"/>
        <end position="60"/>
    </location>
</feature>